<dbReference type="GO" id="GO:0016780">
    <property type="term" value="F:phosphotransferase activity, for other substituted phosphate groups"/>
    <property type="evidence" value="ECO:0007669"/>
    <property type="project" value="InterPro"/>
</dbReference>
<dbReference type="InterPro" id="IPR000715">
    <property type="entry name" value="Glycosyl_transferase_4"/>
</dbReference>
<keyword evidence="7" id="KW-0479">Metal-binding</keyword>
<reference evidence="9 10" key="1">
    <citation type="submission" date="2020-11" db="EMBL/GenBank/DDBJ databases">
        <title>Actinomyces sp. ZJ750.</title>
        <authorList>
            <person name="Zhou J."/>
        </authorList>
    </citation>
    <scope>NUCLEOTIDE SEQUENCE [LARGE SCALE GENOMIC DNA]</scope>
    <source>
        <strain evidence="9 10">ZJ750</strain>
    </source>
</reference>
<keyword evidence="4 8" id="KW-0812">Transmembrane</keyword>
<feature type="transmembrane region" description="Helical" evidence="8">
    <location>
        <begin position="49"/>
        <end position="70"/>
    </location>
</feature>
<feature type="transmembrane region" description="Helical" evidence="8">
    <location>
        <begin position="282"/>
        <end position="304"/>
    </location>
</feature>
<evidence type="ECO:0000256" key="6">
    <source>
        <dbReference type="ARBA" id="ARBA00023136"/>
    </source>
</evidence>
<evidence type="ECO:0000256" key="2">
    <source>
        <dbReference type="ARBA" id="ARBA00022475"/>
    </source>
</evidence>
<dbReference type="RefSeq" id="WP_166855671.1">
    <property type="nucleotide sequence ID" value="NZ_CP063989.1"/>
</dbReference>
<dbReference type="Pfam" id="PF00953">
    <property type="entry name" value="Glycos_transf_4"/>
    <property type="match status" value="1"/>
</dbReference>
<evidence type="ECO:0000256" key="8">
    <source>
        <dbReference type="SAM" id="Phobius"/>
    </source>
</evidence>
<keyword evidence="2" id="KW-1003">Cell membrane</keyword>
<dbReference type="Proteomes" id="UP000594637">
    <property type="component" value="Chromosome"/>
</dbReference>
<evidence type="ECO:0000256" key="7">
    <source>
        <dbReference type="PIRSR" id="PIRSR600715-1"/>
    </source>
</evidence>
<dbReference type="GO" id="GO:0046872">
    <property type="term" value="F:metal ion binding"/>
    <property type="evidence" value="ECO:0007669"/>
    <property type="project" value="UniProtKB-KW"/>
</dbReference>
<accession>A0A7T0LLV2</accession>
<feature type="transmembrane region" description="Helical" evidence="8">
    <location>
        <begin position="121"/>
        <end position="149"/>
    </location>
</feature>
<dbReference type="GO" id="GO:0071555">
    <property type="term" value="P:cell wall organization"/>
    <property type="evidence" value="ECO:0007669"/>
    <property type="project" value="TreeGrafter"/>
</dbReference>
<proteinExistence type="predicted"/>
<comment type="subcellular location">
    <subcellularLocation>
        <location evidence="1">Cell membrane</location>
        <topology evidence="1">Multi-pass membrane protein</topology>
    </subcellularLocation>
</comment>
<comment type="cofactor">
    <cofactor evidence="7">
        <name>Mg(2+)</name>
        <dbReference type="ChEBI" id="CHEBI:18420"/>
    </cofactor>
</comment>
<evidence type="ECO:0000256" key="4">
    <source>
        <dbReference type="ARBA" id="ARBA00022692"/>
    </source>
</evidence>
<dbReference type="GO" id="GO:0009103">
    <property type="term" value="P:lipopolysaccharide biosynthetic process"/>
    <property type="evidence" value="ECO:0007669"/>
    <property type="project" value="TreeGrafter"/>
</dbReference>
<gene>
    <name evidence="9" type="ORF">ID810_03820</name>
</gene>
<feature type="transmembrane region" description="Helical" evidence="8">
    <location>
        <begin position="217"/>
        <end position="235"/>
    </location>
</feature>
<keyword evidence="5 8" id="KW-1133">Transmembrane helix</keyword>
<organism evidence="9 10">
    <name type="scientific">Actinomyces respiraculi</name>
    <dbReference type="NCBI Taxonomy" id="2744574"/>
    <lineage>
        <taxon>Bacteria</taxon>
        <taxon>Bacillati</taxon>
        <taxon>Actinomycetota</taxon>
        <taxon>Actinomycetes</taxon>
        <taxon>Actinomycetales</taxon>
        <taxon>Actinomycetaceae</taxon>
        <taxon>Actinomyces</taxon>
    </lineage>
</organism>
<dbReference type="EMBL" id="CP063989">
    <property type="protein sequence ID" value="QPL06075.1"/>
    <property type="molecule type" value="Genomic_DNA"/>
</dbReference>
<evidence type="ECO:0000256" key="3">
    <source>
        <dbReference type="ARBA" id="ARBA00022679"/>
    </source>
</evidence>
<keyword evidence="10" id="KW-1185">Reference proteome</keyword>
<dbReference type="PANTHER" id="PTHR22926:SF3">
    <property type="entry name" value="UNDECAPRENYL-PHOSPHATE ALPHA-N-ACETYLGLUCOSAMINYL 1-PHOSPHATE TRANSFERASE"/>
    <property type="match status" value="1"/>
</dbReference>
<dbReference type="PANTHER" id="PTHR22926">
    <property type="entry name" value="PHOSPHO-N-ACETYLMURAMOYL-PENTAPEPTIDE-TRANSFERASE"/>
    <property type="match status" value="1"/>
</dbReference>
<feature type="transmembrane region" description="Helical" evidence="8">
    <location>
        <begin position="186"/>
        <end position="205"/>
    </location>
</feature>
<dbReference type="GO" id="GO:0005886">
    <property type="term" value="C:plasma membrane"/>
    <property type="evidence" value="ECO:0007669"/>
    <property type="project" value="UniProtKB-SubCell"/>
</dbReference>
<sequence length="346" mass="36057">MIRALVLGLCAAAVLSALFCAVLIPLLRRAQIVDVPVDRSLHSVPVPRGGGIAVTLASVLAVVVAPAAAWTQGGFANFWERFAVVAIGLATILAFAVLGALEDLYSLPSLVRFQAQLGIGLLMGIAVCLKAGAPLWLALGIAACTAALVNVTNFMDGANGLTAGHGVVTAIWFAVVSLTVPLPGLGLLMVPVAGACLGFLPFNALKARVFLGDTGSYALGGAWSFCASLCLLEGVPANAAVAPLLVLVVDTGYTLWMRVRAGQRWYEPHKLHVYQRLVTSGWPHWGVALLVSLVAGLCSAVAFWDLRDGELSLLPVALMAVVLLVYGRVPAMIGAPSPFHKARGLR</sequence>
<evidence type="ECO:0000256" key="5">
    <source>
        <dbReference type="ARBA" id="ARBA00022989"/>
    </source>
</evidence>
<keyword evidence="6 8" id="KW-0472">Membrane</keyword>
<feature type="transmembrane region" description="Helical" evidence="8">
    <location>
        <begin position="161"/>
        <end position="180"/>
    </location>
</feature>
<evidence type="ECO:0000256" key="1">
    <source>
        <dbReference type="ARBA" id="ARBA00004651"/>
    </source>
</evidence>
<feature type="transmembrane region" description="Helical" evidence="8">
    <location>
        <begin position="82"/>
        <end position="101"/>
    </location>
</feature>
<evidence type="ECO:0000313" key="9">
    <source>
        <dbReference type="EMBL" id="QPL06075.1"/>
    </source>
</evidence>
<keyword evidence="3 9" id="KW-0808">Transferase</keyword>
<feature type="transmembrane region" description="Helical" evidence="8">
    <location>
        <begin position="316"/>
        <end position="336"/>
    </location>
</feature>
<name>A0A7T0LLV2_9ACTO</name>
<evidence type="ECO:0000313" key="10">
    <source>
        <dbReference type="Proteomes" id="UP000594637"/>
    </source>
</evidence>
<dbReference type="GO" id="GO:0044038">
    <property type="term" value="P:cell wall macromolecule biosynthetic process"/>
    <property type="evidence" value="ECO:0007669"/>
    <property type="project" value="TreeGrafter"/>
</dbReference>
<dbReference type="AlphaFoldDB" id="A0A7T0LLV2"/>
<dbReference type="KEGG" id="arep:ID810_03820"/>
<keyword evidence="7" id="KW-0460">Magnesium</keyword>
<protein>
    <submittedName>
        <fullName evidence="9">Glycosyl transferase family 4</fullName>
    </submittedName>
</protein>
<feature type="binding site" evidence="7">
    <location>
        <position position="213"/>
    </location>
    <ligand>
        <name>Mg(2+)</name>
        <dbReference type="ChEBI" id="CHEBI:18420"/>
    </ligand>
</feature>
<feature type="binding site" evidence="7">
    <location>
        <position position="153"/>
    </location>
    <ligand>
        <name>Mg(2+)</name>
        <dbReference type="ChEBI" id="CHEBI:18420"/>
    </ligand>
</feature>